<comment type="caution">
    <text evidence="1">The sequence shown here is derived from an EMBL/GenBank/DDBJ whole genome shotgun (WGS) entry which is preliminary data.</text>
</comment>
<dbReference type="RefSeq" id="WP_121586736.1">
    <property type="nucleotide sequence ID" value="NZ_RCHT01000008.1"/>
</dbReference>
<name>A0A498CVI8_9FIRM</name>
<accession>A0A498CVI8</accession>
<dbReference type="Pfam" id="PF12669">
    <property type="entry name" value="FeoB_associated"/>
    <property type="match status" value="1"/>
</dbReference>
<reference evidence="1 2" key="1">
    <citation type="submission" date="2018-10" db="EMBL/GenBank/DDBJ databases">
        <title>Anaerotruncus faecis sp. nov., isolated from human feces.</title>
        <authorList>
            <person name="Wang Y.-J."/>
        </authorList>
    </citation>
    <scope>NUCLEOTIDE SEQUENCE [LARGE SCALE GENOMIC DNA]</scope>
    <source>
        <strain evidence="1 2">22A2-44</strain>
    </source>
</reference>
<protein>
    <submittedName>
        <fullName evidence="1">FeoB-associated Cys-rich membrane protein</fullName>
    </submittedName>
</protein>
<organism evidence="1 2">
    <name type="scientific">Anaerotruncus massiliensis</name>
    <name type="common">ex Liu et al. 2021</name>
    <dbReference type="NCBI Taxonomy" id="2321404"/>
    <lineage>
        <taxon>Bacteria</taxon>
        <taxon>Bacillati</taxon>
        <taxon>Bacillota</taxon>
        <taxon>Clostridia</taxon>
        <taxon>Eubacteriales</taxon>
        <taxon>Oscillospiraceae</taxon>
        <taxon>Anaerotruncus</taxon>
    </lineage>
</organism>
<keyword evidence="2" id="KW-1185">Reference proteome</keyword>
<dbReference type="AlphaFoldDB" id="A0A498CVI8"/>
<gene>
    <name evidence="1" type="ORF">D4A47_06980</name>
</gene>
<dbReference type="Proteomes" id="UP000276301">
    <property type="component" value="Unassembled WGS sequence"/>
</dbReference>
<evidence type="ECO:0000313" key="2">
    <source>
        <dbReference type="Proteomes" id="UP000276301"/>
    </source>
</evidence>
<dbReference type="EMBL" id="RCHT01000008">
    <property type="protein sequence ID" value="RLL11637.1"/>
    <property type="molecule type" value="Genomic_DNA"/>
</dbReference>
<sequence>MHPIDYLVLGLLALLVVLAVRYAVRHRGRCGGGCAGCPHADGCRSPKKRDPGPK</sequence>
<evidence type="ECO:0000313" key="1">
    <source>
        <dbReference type="EMBL" id="RLL11637.1"/>
    </source>
</evidence>
<proteinExistence type="predicted"/>